<keyword evidence="3" id="KW-1185">Reference proteome</keyword>
<feature type="transmembrane region" description="Helical" evidence="1">
    <location>
        <begin position="21"/>
        <end position="39"/>
    </location>
</feature>
<dbReference type="AlphaFoldDB" id="A0A164Z7R1"/>
<name>A0A164Z7R1_9CRUS</name>
<dbReference type="Proteomes" id="UP000076858">
    <property type="component" value="Unassembled WGS sequence"/>
</dbReference>
<reference evidence="2 3" key="1">
    <citation type="submission" date="2016-03" db="EMBL/GenBank/DDBJ databases">
        <title>EvidentialGene: Evidence-directed Construction of Genes on Genomes.</title>
        <authorList>
            <person name="Gilbert D.G."/>
            <person name="Choi J.-H."/>
            <person name="Mockaitis K."/>
            <person name="Colbourne J."/>
            <person name="Pfrender M."/>
        </authorList>
    </citation>
    <scope>NUCLEOTIDE SEQUENCE [LARGE SCALE GENOMIC DNA]</scope>
    <source>
        <strain evidence="2 3">Xinb3</strain>
        <tissue evidence="2">Complete organism</tissue>
    </source>
</reference>
<evidence type="ECO:0000313" key="2">
    <source>
        <dbReference type="EMBL" id="KZS16047.1"/>
    </source>
</evidence>
<dbReference type="EMBL" id="LRGB01000767">
    <property type="protein sequence ID" value="KZS16047.1"/>
    <property type="molecule type" value="Genomic_DNA"/>
</dbReference>
<evidence type="ECO:0000313" key="3">
    <source>
        <dbReference type="Proteomes" id="UP000076858"/>
    </source>
</evidence>
<accession>A0A164Z7R1</accession>
<evidence type="ECO:0008006" key="4">
    <source>
        <dbReference type="Google" id="ProtNLM"/>
    </source>
</evidence>
<keyword evidence="1" id="KW-1133">Transmembrane helix</keyword>
<comment type="caution">
    <text evidence="2">The sequence shown here is derived from an EMBL/GenBank/DDBJ whole genome shotgun (WGS) entry which is preliminary data.</text>
</comment>
<feature type="transmembrane region" description="Helical" evidence="1">
    <location>
        <begin position="72"/>
        <end position="90"/>
    </location>
</feature>
<protein>
    <recommendedName>
        <fullName evidence="4">Reverse transcriptase domain-containing protein</fullName>
    </recommendedName>
</protein>
<organism evidence="2 3">
    <name type="scientific">Daphnia magna</name>
    <dbReference type="NCBI Taxonomy" id="35525"/>
    <lineage>
        <taxon>Eukaryota</taxon>
        <taxon>Metazoa</taxon>
        <taxon>Ecdysozoa</taxon>
        <taxon>Arthropoda</taxon>
        <taxon>Crustacea</taxon>
        <taxon>Branchiopoda</taxon>
        <taxon>Diplostraca</taxon>
        <taxon>Cladocera</taxon>
        <taxon>Anomopoda</taxon>
        <taxon>Daphniidae</taxon>
        <taxon>Daphnia</taxon>
    </lineage>
</organism>
<sequence length="92" mass="10594">MDVAFVGVDFEKAYDLVNRKVLWGILDVISYPTIFVRWLQTMYSVTGMTILNGSESTGGKFFIFNRFAMGSPYLPISLFCTLSQYSYLYLKF</sequence>
<evidence type="ECO:0000256" key="1">
    <source>
        <dbReference type="SAM" id="Phobius"/>
    </source>
</evidence>
<keyword evidence="1" id="KW-0812">Transmembrane</keyword>
<gene>
    <name evidence="2" type="ORF">APZ42_018268</name>
</gene>
<keyword evidence="1" id="KW-0472">Membrane</keyword>
<proteinExistence type="predicted"/>